<evidence type="ECO:0000313" key="3">
    <source>
        <dbReference type="Proteomes" id="UP000003374"/>
    </source>
</evidence>
<protein>
    <submittedName>
        <fullName evidence="2">Uncharacterized protein</fullName>
    </submittedName>
</protein>
<sequence>MSHDFEPVVGYWYLHLDKGQTFAVVAFDESQAAVEIQHYDGDVEEIDLDAWYEMEIEPTIAPKDWIGPLDDIELDDLGYTDFAMDEKVAEGDSDEYSERPEEWSNDPEAREAAARDPEEPDPPEESIEYGVASDRTDR</sequence>
<dbReference type="Proteomes" id="UP000003374">
    <property type="component" value="Unassembled WGS sequence"/>
</dbReference>
<dbReference type="InterPro" id="IPR046651">
    <property type="entry name" value="DUF6763"/>
</dbReference>
<gene>
    <name evidence="2" type="ORF">NB231_01194</name>
</gene>
<dbReference type="HOGENOM" id="CLU_1853100_0_0_6"/>
<comment type="caution">
    <text evidence="2">The sequence shown here is derived from an EMBL/GenBank/DDBJ whole genome shotgun (WGS) entry which is preliminary data.</text>
</comment>
<dbReference type="EMBL" id="AAOF01000008">
    <property type="protein sequence ID" value="EAR21483.1"/>
    <property type="molecule type" value="Genomic_DNA"/>
</dbReference>
<name>A4BS04_9GAMM</name>
<dbReference type="RefSeq" id="WP_004999072.1">
    <property type="nucleotide sequence ID" value="NZ_CH672427.1"/>
</dbReference>
<evidence type="ECO:0000313" key="2">
    <source>
        <dbReference type="EMBL" id="EAR21483.1"/>
    </source>
</evidence>
<keyword evidence="3" id="KW-1185">Reference proteome</keyword>
<dbReference type="STRING" id="314278.NB231_01194"/>
<feature type="compositionally biased region" description="Acidic residues" evidence="1">
    <location>
        <begin position="118"/>
        <end position="127"/>
    </location>
</feature>
<feature type="compositionally biased region" description="Basic and acidic residues" evidence="1">
    <location>
        <begin position="84"/>
        <end position="117"/>
    </location>
</feature>
<dbReference type="eggNOG" id="ENOG503315C">
    <property type="taxonomic scope" value="Bacteria"/>
</dbReference>
<dbReference type="OrthoDB" id="7062948at2"/>
<dbReference type="AlphaFoldDB" id="A4BS04"/>
<proteinExistence type="predicted"/>
<dbReference type="Pfam" id="PF20549">
    <property type="entry name" value="DUF6763"/>
    <property type="match status" value="1"/>
</dbReference>
<reference evidence="2 3" key="1">
    <citation type="submission" date="2006-02" db="EMBL/GenBank/DDBJ databases">
        <authorList>
            <person name="Waterbury J."/>
            <person name="Ferriera S."/>
            <person name="Johnson J."/>
            <person name="Kravitz S."/>
            <person name="Halpern A."/>
            <person name="Remington K."/>
            <person name="Beeson K."/>
            <person name="Tran B."/>
            <person name="Rogers Y.-H."/>
            <person name="Friedman R."/>
            <person name="Venter J.C."/>
        </authorList>
    </citation>
    <scope>NUCLEOTIDE SEQUENCE [LARGE SCALE GENOMIC DNA]</scope>
    <source>
        <strain evidence="2 3">Nb-231</strain>
    </source>
</reference>
<accession>A4BS04</accession>
<feature type="region of interest" description="Disordered" evidence="1">
    <location>
        <begin position="83"/>
        <end position="138"/>
    </location>
</feature>
<evidence type="ECO:0000256" key="1">
    <source>
        <dbReference type="SAM" id="MobiDB-lite"/>
    </source>
</evidence>
<organism evidence="2 3">
    <name type="scientific">Nitrococcus mobilis Nb-231</name>
    <dbReference type="NCBI Taxonomy" id="314278"/>
    <lineage>
        <taxon>Bacteria</taxon>
        <taxon>Pseudomonadati</taxon>
        <taxon>Pseudomonadota</taxon>
        <taxon>Gammaproteobacteria</taxon>
        <taxon>Chromatiales</taxon>
        <taxon>Ectothiorhodospiraceae</taxon>
        <taxon>Nitrococcus</taxon>
    </lineage>
</organism>